<sequence>MYRVSGLANRASLIGTDISKPSSILSHETKTQNCSLLWQYQSVRNLILIHFFPRMHTLPAYPSRTPGKKVGIKRSKNEHMGGNRHPIAKVQQSTSSTIRHYSRRRLSRILRRHVPGFEIPQFQGILRLLFAIVWRRCLSQFIEPFFRPGTIPWRSAMSRSSSTAEAAIYRSSGSLAGPLVPTTASTSSHLDNGGG</sequence>
<accession>W7LLX9</accession>
<reference evidence="1 2" key="1">
    <citation type="journal article" date="2010" name="Nature">
        <title>Comparative genomics reveals mobile pathogenicity chromosomes in Fusarium.</title>
        <authorList>
            <person name="Ma L.J."/>
            <person name="van der Does H.C."/>
            <person name="Borkovich K.A."/>
            <person name="Coleman J.J."/>
            <person name="Daboussi M.J."/>
            <person name="Di Pietro A."/>
            <person name="Dufresne M."/>
            <person name="Freitag M."/>
            <person name="Grabherr M."/>
            <person name="Henrissat B."/>
            <person name="Houterman P.M."/>
            <person name="Kang S."/>
            <person name="Shim W.B."/>
            <person name="Woloshuk C."/>
            <person name="Xie X."/>
            <person name="Xu J.R."/>
            <person name="Antoniw J."/>
            <person name="Baker S.E."/>
            <person name="Bluhm B.H."/>
            <person name="Breakspear A."/>
            <person name="Brown D.W."/>
            <person name="Butchko R.A."/>
            <person name="Chapman S."/>
            <person name="Coulson R."/>
            <person name="Coutinho P.M."/>
            <person name="Danchin E.G."/>
            <person name="Diener A."/>
            <person name="Gale L.R."/>
            <person name="Gardiner D.M."/>
            <person name="Goff S."/>
            <person name="Hammond-Kosack K.E."/>
            <person name="Hilburn K."/>
            <person name="Hua-Van A."/>
            <person name="Jonkers W."/>
            <person name="Kazan K."/>
            <person name="Kodira C.D."/>
            <person name="Koehrsen M."/>
            <person name="Kumar L."/>
            <person name="Lee Y.H."/>
            <person name="Li L."/>
            <person name="Manners J.M."/>
            <person name="Miranda-Saavedra D."/>
            <person name="Mukherjee M."/>
            <person name="Park G."/>
            <person name="Park J."/>
            <person name="Park S.Y."/>
            <person name="Proctor R.H."/>
            <person name="Regev A."/>
            <person name="Ruiz-Roldan M.C."/>
            <person name="Sain D."/>
            <person name="Sakthikumar S."/>
            <person name="Sykes S."/>
            <person name="Schwartz D.C."/>
            <person name="Turgeon B.G."/>
            <person name="Wapinski I."/>
            <person name="Yoder O."/>
            <person name="Young S."/>
            <person name="Zeng Q."/>
            <person name="Zhou S."/>
            <person name="Galagan J."/>
            <person name="Cuomo C.A."/>
            <person name="Kistler H.C."/>
            <person name="Rep M."/>
        </authorList>
    </citation>
    <scope>NUCLEOTIDE SEQUENCE [LARGE SCALE GENOMIC DNA]</scope>
    <source>
        <strain evidence="1">7600</strain>
        <strain evidence="2">M3125 / FGSC 7600</strain>
    </source>
</reference>
<dbReference type="AlphaFoldDB" id="W7LLX9"/>
<evidence type="ECO:0000313" key="1">
    <source>
        <dbReference type="EMBL" id="EWG40398.1"/>
    </source>
</evidence>
<evidence type="ECO:0000313" key="2">
    <source>
        <dbReference type="Proteomes" id="UP000009096"/>
    </source>
</evidence>
<organism evidence="1 2">
    <name type="scientific">Gibberella moniliformis (strain M3125 / FGSC 7600)</name>
    <name type="common">Maize ear and stalk rot fungus</name>
    <name type="synonym">Fusarium verticillioides</name>
    <dbReference type="NCBI Taxonomy" id="334819"/>
    <lineage>
        <taxon>Eukaryota</taxon>
        <taxon>Fungi</taxon>
        <taxon>Dikarya</taxon>
        <taxon>Ascomycota</taxon>
        <taxon>Pezizomycotina</taxon>
        <taxon>Sordariomycetes</taxon>
        <taxon>Hypocreomycetidae</taxon>
        <taxon>Hypocreales</taxon>
        <taxon>Nectriaceae</taxon>
        <taxon>Fusarium</taxon>
        <taxon>Fusarium fujikuroi species complex</taxon>
    </lineage>
</organism>
<dbReference type="EMBL" id="DS022244">
    <property type="protein sequence ID" value="EWG40399.1"/>
    <property type="molecule type" value="Genomic_DNA"/>
</dbReference>
<dbReference type="VEuPathDB" id="FungiDB:FVEG_15131"/>
<reference evidence="1" key="2">
    <citation type="submission" date="2013-11" db="EMBL/GenBank/DDBJ databases">
        <authorList>
            <consortium name="The Broad Institute Genome Sequencing Platform"/>
            <person name="Ma L.-J."/>
            <person name="Corby-Kistler H."/>
            <person name="Broz K."/>
            <person name="Gale L.R."/>
            <person name="Jonkers W."/>
            <person name="O'Donnell K."/>
            <person name="Ploetz R."/>
            <person name="Steinberg C."/>
            <person name="Schwartz D.C."/>
            <person name="VanEtten H."/>
            <person name="Zhou S."/>
            <person name="Young S.K."/>
            <person name="Zeng Q."/>
            <person name="Gargeya S."/>
            <person name="Fitzgerald M."/>
            <person name="Abouelleil A."/>
            <person name="Alvarado L."/>
            <person name="Chapman S.B."/>
            <person name="Gainer-Dewar J."/>
            <person name="Goldberg J."/>
            <person name="Griggs A."/>
            <person name="Gujja S."/>
            <person name="Hansen M."/>
            <person name="Howarth C."/>
            <person name="Imamovic A."/>
            <person name="Ireland A."/>
            <person name="Larimer J."/>
            <person name="McCowan C."/>
            <person name="Murphy C."/>
            <person name="Pearson M."/>
            <person name="Poon T.W."/>
            <person name="Priest M."/>
            <person name="Roberts A."/>
            <person name="Saif S."/>
            <person name="Shea T."/>
            <person name="Sykes S."/>
            <person name="Wortman J."/>
            <person name="Nusbaum C."/>
            <person name="Birren B."/>
        </authorList>
    </citation>
    <scope>NUCLEOTIDE SEQUENCE</scope>
    <source>
        <strain evidence="1">7600</strain>
    </source>
</reference>
<dbReference type="RefSeq" id="XP_018746589.1">
    <property type="nucleotide sequence ID" value="XM_018904238.1"/>
</dbReference>
<proteinExistence type="predicted"/>
<dbReference type="KEGG" id="fvr:FVEG_15131"/>
<dbReference type="GeneID" id="30072007"/>
<dbReference type="Proteomes" id="UP000009096">
    <property type="component" value="Chromosome 5"/>
</dbReference>
<name>W7LLX9_GIBM7</name>
<dbReference type="EMBL" id="DS022244">
    <property type="protein sequence ID" value="EWG40398.1"/>
    <property type="molecule type" value="Genomic_DNA"/>
</dbReference>
<protein>
    <submittedName>
        <fullName evidence="1">Uncharacterized protein</fullName>
    </submittedName>
</protein>
<keyword evidence="2" id="KW-1185">Reference proteome</keyword>
<dbReference type="RefSeq" id="XP_018746590.1">
    <property type="nucleotide sequence ID" value="XM_018904239.1"/>
</dbReference>
<gene>
    <name evidence="1" type="ORF">FVEG_15131</name>
</gene>